<dbReference type="GO" id="GO:0004252">
    <property type="term" value="F:serine-type endopeptidase activity"/>
    <property type="evidence" value="ECO:0007669"/>
    <property type="project" value="UniProtKB-UniRule"/>
</dbReference>
<dbReference type="Proteomes" id="UP000289738">
    <property type="component" value="Chromosome B09"/>
</dbReference>
<feature type="signal peptide" evidence="15">
    <location>
        <begin position="1"/>
        <end position="27"/>
    </location>
</feature>
<dbReference type="Gramene" id="arahy.Tifrunner.gnm2.ann2.Ah19g157900.1">
    <property type="protein sequence ID" value="arahy.Tifrunner.gnm2.ann2.Ah19g157900.1-CDS"/>
    <property type="gene ID" value="arahy.Tifrunner.gnm2.ann2.Ah19g157900"/>
</dbReference>
<dbReference type="InterPro" id="IPR046450">
    <property type="entry name" value="PA_dom_sf"/>
</dbReference>
<feature type="domain" description="Subtilisin-like protease fibronectin type-III" evidence="19">
    <location>
        <begin position="675"/>
        <end position="773"/>
    </location>
</feature>
<dbReference type="CDD" id="cd04852">
    <property type="entry name" value="Peptidases_S8_3"/>
    <property type="match status" value="1"/>
</dbReference>
<dbReference type="InterPro" id="IPR037045">
    <property type="entry name" value="S8pro/Inhibitor_I9_sf"/>
</dbReference>
<dbReference type="SUPFAM" id="SSF52743">
    <property type="entry name" value="Subtilisin-like"/>
    <property type="match status" value="1"/>
</dbReference>
<dbReference type="GO" id="GO:0009609">
    <property type="term" value="P:response to symbiotic bacterium"/>
    <property type="evidence" value="ECO:0007669"/>
    <property type="project" value="UniProtKB-ARBA"/>
</dbReference>
<dbReference type="SMR" id="A0A444XH30"/>
<feature type="active site" description="Charge relay system" evidence="12 13">
    <location>
        <position position="223"/>
    </location>
</feature>
<dbReference type="Pfam" id="PF05922">
    <property type="entry name" value="Inhibitor_I9"/>
    <property type="match status" value="1"/>
</dbReference>
<dbReference type="Pfam" id="PF17766">
    <property type="entry name" value="fn3_6"/>
    <property type="match status" value="1"/>
</dbReference>
<dbReference type="Gene3D" id="3.30.70.80">
    <property type="entry name" value="Peptidase S8 propeptide/proteinase inhibitor I9"/>
    <property type="match status" value="1"/>
</dbReference>
<evidence type="ECO:0000256" key="7">
    <source>
        <dbReference type="ARBA" id="ARBA00022729"/>
    </source>
</evidence>
<dbReference type="Proteomes" id="UP000464620">
    <property type="component" value="Chromosome B09"/>
</dbReference>
<proteinExistence type="inferred from homology"/>
<keyword evidence="4" id="KW-0052">Apoplast</keyword>
<dbReference type="InterPro" id="IPR041469">
    <property type="entry name" value="Subtilisin-like_FN3"/>
</dbReference>
<dbReference type="FunFam" id="3.40.50.200:FF:000006">
    <property type="entry name" value="Subtilisin-like protease SBT1.5"/>
    <property type="match status" value="1"/>
</dbReference>
<feature type="domain" description="PA" evidence="17">
    <location>
        <begin position="382"/>
        <end position="466"/>
    </location>
</feature>
<accession>A0A444XH30</accession>
<evidence type="ECO:0000313" key="20">
    <source>
        <dbReference type="EMBL" id="QHN76883.1"/>
    </source>
</evidence>
<dbReference type="SUPFAM" id="SSF52025">
    <property type="entry name" value="PA domain"/>
    <property type="match status" value="1"/>
</dbReference>
<reference evidence="20 23" key="2">
    <citation type="submission" date="2020-01" db="EMBL/GenBank/DDBJ databases">
        <title>Genome sequence of Arachis hypogaea, cultivar Shitouqi.</title>
        <authorList>
            <person name="Zhuang W."/>
            <person name="Chen H."/>
            <person name="Varshney R."/>
            <person name="Wang D."/>
            <person name="Ming R."/>
        </authorList>
    </citation>
    <scope>NUCLEOTIDE SEQUENCE [LARGE SCALE GENOMIC DNA]</scope>
    <source>
        <tissue evidence="20">Young leaf</tissue>
    </source>
</reference>
<keyword evidence="9 13" id="KW-0720">Serine protease</keyword>
<evidence type="ECO:0000256" key="10">
    <source>
        <dbReference type="ARBA" id="ARBA00023145"/>
    </source>
</evidence>
<dbReference type="PRINTS" id="PR00723">
    <property type="entry name" value="SUBTILISIN"/>
</dbReference>
<evidence type="ECO:0000256" key="6">
    <source>
        <dbReference type="ARBA" id="ARBA00022670"/>
    </source>
</evidence>
<evidence type="ECO:0000256" key="12">
    <source>
        <dbReference type="PIRSR" id="PIRSR615500-1"/>
    </source>
</evidence>
<keyword evidence="11" id="KW-0325">Glycoprotein</keyword>
<evidence type="ECO:0000256" key="1">
    <source>
        <dbReference type="ARBA" id="ARBA00002076"/>
    </source>
</evidence>
<reference evidence="21 22" key="1">
    <citation type="submission" date="2019-01" db="EMBL/GenBank/DDBJ databases">
        <title>Sequencing of cultivated peanut Arachis hypogaea provides insights into genome evolution and oil improvement.</title>
        <authorList>
            <person name="Chen X."/>
        </authorList>
    </citation>
    <scope>NUCLEOTIDE SEQUENCE [LARGE SCALE GENOMIC DNA]</scope>
    <source>
        <strain evidence="22">cv. Fuhuasheng</strain>
        <strain evidence="21">GDAAS-fuhuasheng2018</strain>
        <tissue evidence="21">Leaves</tissue>
    </source>
</reference>
<dbReference type="Gene3D" id="3.40.50.200">
    <property type="entry name" value="Peptidase S8/S53 domain"/>
    <property type="match status" value="1"/>
</dbReference>
<dbReference type="OrthoDB" id="206201at2759"/>
<gene>
    <name evidence="21" type="ORF">Ahy_B09g095895</name>
    <name evidence="20" type="ORF">DS421_19g647790</name>
</gene>
<evidence type="ECO:0000259" key="19">
    <source>
        <dbReference type="Pfam" id="PF17766"/>
    </source>
</evidence>
<evidence type="ECO:0000256" key="2">
    <source>
        <dbReference type="ARBA" id="ARBA00004271"/>
    </source>
</evidence>
<dbReference type="Pfam" id="PF02225">
    <property type="entry name" value="PA"/>
    <property type="match status" value="1"/>
</dbReference>
<feature type="domain" description="Inhibitor I9" evidence="18">
    <location>
        <begin position="39"/>
        <end position="117"/>
    </location>
</feature>
<dbReference type="InterPro" id="IPR023828">
    <property type="entry name" value="Peptidase_S8_Ser-AS"/>
</dbReference>
<dbReference type="EMBL" id="SDMP01000019">
    <property type="protein sequence ID" value="RYQ89046.1"/>
    <property type="molecule type" value="Genomic_DNA"/>
</dbReference>
<dbReference type="GO" id="GO:0006508">
    <property type="term" value="P:proteolysis"/>
    <property type="evidence" value="ECO:0007669"/>
    <property type="project" value="UniProtKB-KW"/>
</dbReference>
<evidence type="ECO:0000256" key="9">
    <source>
        <dbReference type="ARBA" id="ARBA00022825"/>
    </source>
</evidence>
<dbReference type="GO" id="GO:0009610">
    <property type="term" value="P:response to symbiotic fungus"/>
    <property type="evidence" value="ECO:0007669"/>
    <property type="project" value="UniProtKB-ARBA"/>
</dbReference>
<keyword evidence="8 13" id="KW-0378">Hydrolase</keyword>
<keyword evidence="10" id="KW-0865">Zymogen</keyword>
<dbReference type="InterPro" id="IPR010259">
    <property type="entry name" value="S8pro/Inhibitor_I9"/>
</dbReference>
<dbReference type="PROSITE" id="PS51892">
    <property type="entry name" value="SUBTILASE"/>
    <property type="match status" value="1"/>
</dbReference>
<evidence type="ECO:0000259" key="17">
    <source>
        <dbReference type="Pfam" id="PF02225"/>
    </source>
</evidence>
<dbReference type="InterPro" id="IPR034197">
    <property type="entry name" value="Peptidases_S8_3"/>
</dbReference>
<dbReference type="InterPro" id="IPR015500">
    <property type="entry name" value="Peptidase_S8_subtilisin-rel"/>
</dbReference>
<dbReference type="InterPro" id="IPR045051">
    <property type="entry name" value="SBT"/>
</dbReference>
<dbReference type="AlphaFoldDB" id="A0A444XH30"/>
<evidence type="ECO:0000313" key="21">
    <source>
        <dbReference type="EMBL" id="RYQ89046.1"/>
    </source>
</evidence>
<dbReference type="PANTHER" id="PTHR10795">
    <property type="entry name" value="PROPROTEIN CONVERTASE SUBTILISIN/KEXIN"/>
    <property type="match status" value="1"/>
</dbReference>
<keyword evidence="6 13" id="KW-0645">Protease</keyword>
<evidence type="ECO:0000256" key="11">
    <source>
        <dbReference type="ARBA" id="ARBA00023180"/>
    </source>
</evidence>
<protein>
    <recommendedName>
        <fullName evidence="24">Subtilisin-like protease SBT1.4</fullName>
    </recommendedName>
</protein>
<evidence type="ECO:0000256" key="5">
    <source>
        <dbReference type="ARBA" id="ARBA00022525"/>
    </source>
</evidence>
<evidence type="ECO:0000256" key="4">
    <source>
        <dbReference type="ARBA" id="ARBA00022523"/>
    </source>
</evidence>
<comment type="similarity">
    <text evidence="3 13">Belongs to the peptidase S8 family.</text>
</comment>
<evidence type="ECO:0008006" key="24">
    <source>
        <dbReference type="Google" id="ProtNLM"/>
    </source>
</evidence>
<evidence type="ECO:0000256" key="13">
    <source>
        <dbReference type="PROSITE-ProRule" id="PRU01240"/>
    </source>
</evidence>
<dbReference type="CDD" id="cd02120">
    <property type="entry name" value="PA_subtilisin_like"/>
    <property type="match status" value="1"/>
</dbReference>
<feature type="chain" id="PRO_5036353939" description="Subtilisin-like protease SBT1.4" evidence="15">
    <location>
        <begin position="28"/>
        <end position="783"/>
    </location>
</feature>
<keyword evidence="5" id="KW-0964">Secreted</keyword>
<dbReference type="Gene3D" id="2.60.40.2310">
    <property type="match status" value="1"/>
</dbReference>
<organism evidence="21 22">
    <name type="scientific">Arachis hypogaea</name>
    <name type="common">Peanut</name>
    <dbReference type="NCBI Taxonomy" id="3818"/>
    <lineage>
        <taxon>Eukaryota</taxon>
        <taxon>Viridiplantae</taxon>
        <taxon>Streptophyta</taxon>
        <taxon>Embryophyta</taxon>
        <taxon>Tracheophyta</taxon>
        <taxon>Spermatophyta</taxon>
        <taxon>Magnoliopsida</taxon>
        <taxon>eudicotyledons</taxon>
        <taxon>Gunneridae</taxon>
        <taxon>Pentapetalae</taxon>
        <taxon>rosids</taxon>
        <taxon>fabids</taxon>
        <taxon>Fabales</taxon>
        <taxon>Fabaceae</taxon>
        <taxon>Papilionoideae</taxon>
        <taxon>50 kb inversion clade</taxon>
        <taxon>dalbergioids sensu lato</taxon>
        <taxon>Dalbergieae</taxon>
        <taxon>Pterocarpus clade</taxon>
        <taxon>Arachis</taxon>
    </lineage>
</organism>
<evidence type="ECO:0000256" key="14">
    <source>
        <dbReference type="SAM" id="MobiDB-lite"/>
    </source>
</evidence>
<evidence type="ECO:0000259" key="18">
    <source>
        <dbReference type="Pfam" id="PF05922"/>
    </source>
</evidence>
<dbReference type="EMBL" id="CP031001">
    <property type="protein sequence ID" value="QHN76883.1"/>
    <property type="molecule type" value="Genomic_DNA"/>
</dbReference>
<dbReference type="FunFam" id="2.60.40.2310:FF:000001">
    <property type="entry name" value="Subtilisin-like protease SBT1.5"/>
    <property type="match status" value="1"/>
</dbReference>
<dbReference type="FunFam" id="3.30.70.80:FF:000003">
    <property type="entry name" value="Subtilisin-like protease SBT1.9"/>
    <property type="match status" value="1"/>
</dbReference>
<dbReference type="SUPFAM" id="SSF54897">
    <property type="entry name" value="Protease propeptides/inhibitors"/>
    <property type="match status" value="1"/>
</dbReference>
<dbReference type="FunFam" id="3.50.30.30:FF:000005">
    <property type="entry name" value="subtilisin-like protease SBT1.5"/>
    <property type="match status" value="1"/>
</dbReference>
<comment type="subcellular location">
    <subcellularLocation>
        <location evidence="2">Secreted</location>
        <location evidence="2">Extracellular space</location>
        <location evidence="2">Apoplast</location>
    </subcellularLocation>
</comment>
<dbReference type="GO" id="GO:0048046">
    <property type="term" value="C:apoplast"/>
    <property type="evidence" value="ECO:0007669"/>
    <property type="project" value="UniProtKB-SubCell"/>
</dbReference>
<keyword evidence="7 15" id="KW-0732">Signal</keyword>
<feature type="domain" description="Peptidase S8/S53" evidence="16">
    <location>
        <begin position="141"/>
        <end position="598"/>
    </location>
</feature>
<feature type="active site" description="Charge relay system" evidence="12 13">
    <location>
        <position position="149"/>
    </location>
</feature>
<dbReference type="PROSITE" id="PS00138">
    <property type="entry name" value="SUBTILASE_SER"/>
    <property type="match status" value="1"/>
</dbReference>
<evidence type="ECO:0000313" key="23">
    <source>
        <dbReference type="Proteomes" id="UP000464620"/>
    </source>
</evidence>
<evidence type="ECO:0000313" key="22">
    <source>
        <dbReference type="Proteomes" id="UP000289738"/>
    </source>
</evidence>
<dbReference type="InterPro" id="IPR036852">
    <property type="entry name" value="Peptidase_S8/S53_dom_sf"/>
</dbReference>
<evidence type="ECO:0000259" key="16">
    <source>
        <dbReference type="Pfam" id="PF00082"/>
    </source>
</evidence>
<evidence type="ECO:0000256" key="15">
    <source>
        <dbReference type="SAM" id="SignalP"/>
    </source>
</evidence>
<sequence>MAFTRSFSSCFSSLLFLFCLLASFSSSTSDASSSDAPHTYIIHVSKSQKPSHFASPHHWYHSILRSLPSSVDHTTLLYTYNYALHGFSVRLTAAQAAALQRNPAILSVVPDQIRHPHTTHTPRFLGLAESFGIWPDSDYADDVIIGVLDTGIWPELRSFSDDGLSAVPSSWKGVCETGSDFPASSCNKKIIGARAFYKGYEAFREKPIDESTESKSARDTEGHGTHTASTAAGSVVSNASLFHYAQGEARGMATKARIAAYKICWSMGCFDSDILAAMDQAVADGVHVISLSVGANGYAPPYSHDSIAVGAFGAAQHGVLVSCSAGNSGPGPFTAVNIAPWILTVGASTVDREFPADVVLGDGSVFGGVSLYYGQELPDFKLPLVYASDCGNRLCYIGSLEPSKVQGKIVVCDRGVNARVEKGSAVKLAGGLGMILANTEENGEELLADAHLLPATMVGQTAGDKIKQYIKTSQSPTATIEFRGTVIGSSPSAPQVASFSSRGPNHLTPEILKPDVIAPGVNILAGWTGKIGPTDLEIDPRRVEFNIISGTSMSCPHASGIAALLRKAYPSFTPAAIKSALMTTAYNVDNSGGKIKDLGTGGESNPFIHGAGHVDPNRALNPGLVYDLDIDDYVAFLCSIGYDNRDIAVFVREAPSSDICETKVARTGKLTSPGDLNYPSFAVEFGADHGEVKYKRVVTNVGRSVDAVYNVKVVAPPGVEVVVSPSKLVFSAENKTQAFEVTFTRGVGNAVSSSFGSIEWSDGSHSVRSPIAVRWREGLSASI</sequence>
<feature type="compositionally biased region" description="Basic and acidic residues" evidence="14">
    <location>
        <begin position="208"/>
        <end position="224"/>
    </location>
</feature>
<dbReference type="Pfam" id="PF00082">
    <property type="entry name" value="Peptidase_S8"/>
    <property type="match status" value="1"/>
</dbReference>
<evidence type="ECO:0000256" key="3">
    <source>
        <dbReference type="ARBA" id="ARBA00011073"/>
    </source>
</evidence>
<dbReference type="InterPro" id="IPR003137">
    <property type="entry name" value="PA_domain"/>
</dbReference>
<dbReference type="Gene3D" id="3.50.30.30">
    <property type="match status" value="1"/>
</dbReference>
<feature type="region of interest" description="Disordered" evidence="14">
    <location>
        <begin position="208"/>
        <end position="229"/>
    </location>
</feature>
<keyword evidence="22" id="KW-1185">Reference proteome</keyword>
<dbReference type="GO" id="GO:0048731">
    <property type="term" value="P:system development"/>
    <property type="evidence" value="ECO:0007669"/>
    <property type="project" value="UniProtKB-ARBA"/>
</dbReference>
<dbReference type="STRING" id="3818.A0A444XH30"/>
<feature type="active site" description="Charge relay system" evidence="12 13">
    <location>
        <position position="552"/>
    </location>
</feature>
<evidence type="ECO:0000256" key="8">
    <source>
        <dbReference type="ARBA" id="ARBA00022801"/>
    </source>
</evidence>
<name>A0A444XH30_ARAHY</name>
<comment type="function">
    <text evidence="1">Required for arbuscular mycorrhiza (AM) development during AM symbiosis with AM fungi (e.g. Glomeromycota intraradices).</text>
</comment>
<dbReference type="InterPro" id="IPR000209">
    <property type="entry name" value="Peptidase_S8/S53_dom"/>
</dbReference>